<name>A0ABP1PTY5_9HEXA</name>
<comment type="caution">
    <text evidence="2">The sequence shown here is derived from an EMBL/GenBank/DDBJ whole genome shotgun (WGS) entry which is preliminary data.</text>
</comment>
<keyword evidence="3" id="KW-1185">Reference proteome</keyword>
<sequence>MDTTGSTKNSNRSGKSKGIKMEQTKTAIPSGSTSFNASSQSSLPGPDGVSRPARLDWAVMQATGHPKKPNDPELCRRLQEVFGDKTASAASTKGYKKTGDGKKLGNK</sequence>
<feature type="compositionally biased region" description="Polar residues" evidence="1">
    <location>
        <begin position="24"/>
        <end position="43"/>
    </location>
</feature>
<feature type="compositionally biased region" description="Basic and acidic residues" evidence="1">
    <location>
        <begin position="68"/>
        <end position="83"/>
    </location>
</feature>
<dbReference type="Proteomes" id="UP001642540">
    <property type="component" value="Unassembled WGS sequence"/>
</dbReference>
<protein>
    <submittedName>
        <fullName evidence="2">Uncharacterized protein</fullName>
    </submittedName>
</protein>
<feature type="compositionally biased region" description="Polar residues" evidence="1">
    <location>
        <begin position="1"/>
        <end position="13"/>
    </location>
</feature>
<proteinExistence type="predicted"/>
<reference evidence="2 3" key="1">
    <citation type="submission" date="2024-08" db="EMBL/GenBank/DDBJ databases">
        <authorList>
            <person name="Cucini C."/>
            <person name="Frati F."/>
        </authorList>
    </citation>
    <scope>NUCLEOTIDE SEQUENCE [LARGE SCALE GENOMIC DNA]</scope>
</reference>
<accession>A0ABP1PTY5</accession>
<feature type="region of interest" description="Disordered" evidence="1">
    <location>
        <begin position="1"/>
        <end position="107"/>
    </location>
</feature>
<evidence type="ECO:0000256" key="1">
    <source>
        <dbReference type="SAM" id="MobiDB-lite"/>
    </source>
</evidence>
<dbReference type="EMBL" id="CAXLJM020000012">
    <property type="protein sequence ID" value="CAL8077290.1"/>
    <property type="molecule type" value="Genomic_DNA"/>
</dbReference>
<feature type="compositionally biased region" description="Basic and acidic residues" evidence="1">
    <location>
        <begin position="97"/>
        <end position="107"/>
    </location>
</feature>
<evidence type="ECO:0000313" key="3">
    <source>
        <dbReference type="Proteomes" id="UP001642540"/>
    </source>
</evidence>
<gene>
    <name evidence="2" type="ORF">ODALV1_LOCUS3768</name>
</gene>
<evidence type="ECO:0000313" key="2">
    <source>
        <dbReference type="EMBL" id="CAL8077290.1"/>
    </source>
</evidence>
<organism evidence="2 3">
    <name type="scientific">Orchesella dallaii</name>
    <dbReference type="NCBI Taxonomy" id="48710"/>
    <lineage>
        <taxon>Eukaryota</taxon>
        <taxon>Metazoa</taxon>
        <taxon>Ecdysozoa</taxon>
        <taxon>Arthropoda</taxon>
        <taxon>Hexapoda</taxon>
        <taxon>Collembola</taxon>
        <taxon>Entomobryomorpha</taxon>
        <taxon>Entomobryoidea</taxon>
        <taxon>Orchesellidae</taxon>
        <taxon>Orchesellinae</taxon>
        <taxon>Orchesella</taxon>
    </lineage>
</organism>